<feature type="region of interest" description="Disordered" evidence="1">
    <location>
        <begin position="53"/>
        <end position="77"/>
    </location>
</feature>
<organism evidence="2 3">
    <name type="scientific">Pristionchus mayeri</name>
    <dbReference type="NCBI Taxonomy" id="1317129"/>
    <lineage>
        <taxon>Eukaryota</taxon>
        <taxon>Metazoa</taxon>
        <taxon>Ecdysozoa</taxon>
        <taxon>Nematoda</taxon>
        <taxon>Chromadorea</taxon>
        <taxon>Rhabditida</taxon>
        <taxon>Rhabditina</taxon>
        <taxon>Diplogasteromorpha</taxon>
        <taxon>Diplogasteroidea</taxon>
        <taxon>Neodiplogasteridae</taxon>
        <taxon>Pristionchus</taxon>
    </lineage>
</organism>
<feature type="non-terminal residue" evidence="2">
    <location>
        <position position="1"/>
    </location>
</feature>
<keyword evidence="3" id="KW-1185">Reference proteome</keyword>
<evidence type="ECO:0000313" key="3">
    <source>
        <dbReference type="Proteomes" id="UP001328107"/>
    </source>
</evidence>
<reference evidence="3" key="1">
    <citation type="submission" date="2022-10" db="EMBL/GenBank/DDBJ databases">
        <title>Genome assembly of Pristionchus species.</title>
        <authorList>
            <person name="Yoshida K."/>
            <person name="Sommer R.J."/>
        </authorList>
    </citation>
    <scope>NUCLEOTIDE SEQUENCE [LARGE SCALE GENOMIC DNA]</scope>
    <source>
        <strain evidence="3">RS5460</strain>
    </source>
</reference>
<evidence type="ECO:0000313" key="2">
    <source>
        <dbReference type="EMBL" id="GMR38318.1"/>
    </source>
</evidence>
<protein>
    <submittedName>
        <fullName evidence="2">Uncharacterized protein</fullName>
    </submittedName>
</protein>
<proteinExistence type="predicted"/>
<feature type="compositionally biased region" description="Basic and acidic residues" evidence="1">
    <location>
        <begin position="53"/>
        <end position="63"/>
    </location>
</feature>
<dbReference type="EMBL" id="BTRK01000002">
    <property type="protein sequence ID" value="GMR38318.1"/>
    <property type="molecule type" value="Genomic_DNA"/>
</dbReference>
<comment type="caution">
    <text evidence="2">The sequence shown here is derived from an EMBL/GenBank/DDBJ whole genome shotgun (WGS) entry which is preliminary data.</text>
</comment>
<name>A0AAN4ZBX0_9BILA</name>
<accession>A0AAN4ZBX0</accession>
<dbReference type="Proteomes" id="UP001328107">
    <property type="component" value="Unassembled WGS sequence"/>
</dbReference>
<evidence type="ECO:0000256" key="1">
    <source>
        <dbReference type="SAM" id="MobiDB-lite"/>
    </source>
</evidence>
<sequence length="77" mass="8943">GELTAMCFKDSNYHLVTAQLAKDYHDNKKTVGESDDVHTLEERIKELEHQLEKCKSTNEEQNEHIQALQMGNDKVRE</sequence>
<gene>
    <name evidence="2" type="ORF">PMAYCL1PPCAC_08513</name>
</gene>
<dbReference type="AlphaFoldDB" id="A0AAN4ZBX0"/>